<evidence type="ECO:0000313" key="4">
    <source>
        <dbReference type="Proteomes" id="UP001570511"/>
    </source>
</evidence>
<evidence type="ECO:0000256" key="1">
    <source>
        <dbReference type="SAM" id="MobiDB-lite"/>
    </source>
</evidence>
<dbReference type="AlphaFoldDB" id="A0ABD5M9J0"/>
<feature type="compositionally biased region" description="Basic and acidic residues" evidence="1">
    <location>
        <begin position="148"/>
        <end position="158"/>
    </location>
</feature>
<protein>
    <submittedName>
        <fullName evidence="3">Molybdopterin-dependent oxidoreductase</fullName>
    </submittedName>
</protein>
<gene>
    <name evidence="3" type="ORF">OS889_06025</name>
</gene>
<evidence type="ECO:0000313" key="3">
    <source>
        <dbReference type="EMBL" id="MFA1610562.1"/>
    </source>
</evidence>
<feature type="region of interest" description="Disordered" evidence="1">
    <location>
        <begin position="148"/>
        <end position="167"/>
    </location>
</feature>
<dbReference type="InterPro" id="IPR036374">
    <property type="entry name" value="OxRdtase_Mopterin-bd_sf"/>
</dbReference>
<dbReference type="Proteomes" id="UP001570511">
    <property type="component" value="Unassembled WGS sequence"/>
</dbReference>
<dbReference type="EMBL" id="JBGNYA010000001">
    <property type="protein sequence ID" value="MFA1610562.1"/>
    <property type="molecule type" value="Genomic_DNA"/>
</dbReference>
<evidence type="ECO:0000259" key="2">
    <source>
        <dbReference type="Pfam" id="PF00174"/>
    </source>
</evidence>
<dbReference type="PANTHER" id="PTHR43032">
    <property type="entry name" value="PROTEIN-METHIONINE-SULFOXIDE REDUCTASE"/>
    <property type="match status" value="1"/>
</dbReference>
<feature type="domain" description="Oxidoreductase molybdopterin-binding" evidence="2">
    <location>
        <begin position="8"/>
        <end position="151"/>
    </location>
</feature>
<keyword evidence="4" id="KW-1185">Reference proteome</keyword>
<dbReference type="PANTHER" id="PTHR43032:SF4">
    <property type="entry name" value="OXIDOREDUCTASE MOLYBDOPTERIN-BINDING DOMAIN-CONTAINING PROTEIN"/>
    <property type="match status" value="1"/>
</dbReference>
<dbReference type="SUPFAM" id="SSF56524">
    <property type="entry name" value="Oxidoreductase molybdopterin-binding domain"/>
    <property type="match status" value="1"/>
</dbReference>
<dbReference type="RefSeq" id="WP_372388198.1">
    <property type="nucleotide sequence ID" value="NZ_JBGNYA010000001.1"/>
</dbReference>
<sequence>MTGLESHEVPEEVDPEGWTLRVTGAVDRPLDLDRADVAALPAETFEEDFACVEGWTAANLTWRGVRVGTLIDRAGPTSAASHALVRAMDGEYACSFPIERLATAVLATELDGEALPVEHGGPARLVPTESGTDCWEQIKWVAEIELRESEPSDGDTAKELALSRIDS</sequence>
<dbReference type="Pfam" id="PF00174">
    <property type="entry name" value="Oxidored_molyb"/>
    <property type="match status" value="1"/>
</dbReference>
<reference evidence="3 4" key="1">
    <citation type="submission" date="2024-08" db="EMBL/GenBank/DDBJ databases">
        <title>Halobellus sp. MBLA0158 whole genome sequence.</title>
        <authorList>
            <person name="Hwang C.Y."/>
            <person name="Cho E.-S."/>
            <person name="Seo M.-J."/>
        </authorList>
    </citation>
    <scope>NUCLEOTIDE SEQUENCE [LARGE SCALE GENOMIC DNA]</scope>
    <source>
        <strain evidence="3 4">MBLA0158</strain>
    </source>
</reference>
<dbReference type="Gene3D" id="3.90.420.10">
    <property type="entry name" value="Oxidoreductase, molybdopterin-binding domain"/>
    <property type="match status" value="1"/>
</dbReference>
<proteinExistence type="predicted"/>
<organism evidence="3 4">
    <name type="scientific">Halobellus rubicundus</name>
    <dbReference type="NCBI Taxonomy" id="2996466"/>
    <lineage>
        <taxon>Archaea</taxon>
        <taxon>Methanobacteriati</taxon>
        <taxon>Methanobacteriota</taxon>
        <taxon>Stenosarchaea group</taxon>
        <taxon>Halobacteria</taxon>
        <taxon>Halobacteriales</taxon>
        <taxon>Haloferacaceae</taxon>
        <taxon>Halobellus</taxon>
    </lineage>
</organism>
<dbReference type="CDD" id="cd00321">
    <property type="entry name" value="SO_family_Moco"/>
    <property type="match status" value="1"/>
</dbReference>
<comment type="caution">
    <text evidence="3">The sequence shown here is derived from an EMBL/GenBank/DDBJ whole genome shotgun (WGS) entry which is preliminary data.</text>
</comment>
<accession>A0ABD5M9J0</accession>
<name>A0ABD5M9J0_9EURY</name>
<dbReference type="InterPro" id="IPR000572">
    <property type="entry name" value="OxRdtase_Mopterin-bd_dom"/>
</dbReference>